<dbReference type="InterPro" id="IPR036724">
    <property type="entry name" value="Cobalamin-bd_sf"/>
</dbReference>
<dbReference type="InterPro" id="IPR047057">
    <property type="entry name" value="MerR_fam"/>
</dbReference>
<organism evidence="4 5">
    <name type="scientific">Actinophytocola xanthii</name>
    <dbReference type="NCBI Taxonomy" id="1912961"/>
    <lineage>
        <taxon>Bacteria</taxon>
        <taxon>Bacillati</taxon>
        <taxon>Actinomycetota</taxon>
        <taxon>Actinomycetes</taxon>
        <taxon>Pseudonocardiales</taxon>
        <taxon>Pseudonocardiaceae</taxon>
    </lineage>
</organism>
<dbReference type="SUPFAM" id="SSF52242">
    <property type="entry name" value="Cobalamin (vitamin B12)-binding domain"/>
    <property type="match status" value="1"/>
</dbReference>
<dbReference type="GO" id="GO:0031419">
    <property type="term" value="F:cobalamin binding"/>
    <property type="evidence" value="ECO:0007669"/>
    <property type="project" value="InterPro"/>
</dbReference>
<evidence type="ECO:0000313" key="5">
    <source>
        <dbReference type="Proteomes" id="UP000185596"/>
    </source>
</evidence>
<dbReference type="PROSITE" id="PS50937">
    <property type="entry name" value="HTH_MERR_2"/>
    <property type="match status" value="1"/>
</dbReference>
<reference evidence="4 5" key="1">
    <citation type="submission" date="2016-12" db="EMBL/GenBank/DDBJ databases">
        <title>The draft genome sequence of Actinophytocola sp. 11-183.</title>
        <authorList>
            <person name="Wang W."/>
            <person name="Yuan L."/>
        </authorList>
    </citation>
    <scope>NUCLEOTIDE SEQUENCE [LARGE SCALE GENOMIC DNA]</scope>
    <source>
        <strain evidence="4 5">11-183</strain>
    </source>
</reference>
<accession>A0A1Q8CUY9</accession>
<evidence type="ECO:0000313" key="4">
    <source>
        <dbReference type="EMBL" id="OLF18173.1"/>
    </source>
</evidence>
<dbReference type="Gene3D" id="3.40.50.280">
    <property type="entry name" value="Cobalamin-binding domain"/>
    <property type="match status" value="1"/>
</dbReference>
<keyword evidence="5" id="KW-1185">Reference proteome</keyword>
<proteinExistence type="predicted"/>
<dbReference type="STRING" id="1912961.BU204_08305"/>
<dbReference type="PROSITE" id="PS51332">
    <property type="entry name" value="B12_BINDING"/>
    <property type="match status" value="1"/>
</dbReference>
<dbReference type="GO" id="GO:0003700">
    <property type="term" value="F:DNA-binding transcription factor activity"/>
    <property type="evidence" value="ECO:0007669"/>
    <property type="project" value="InterPro"/>
</dbReference>
<gene>
    <name evidence="4" type="ORF">BU204_08305</name>
</gene>
<sequence length="283" mass="30418">MEGRWRVTGVRTRTAGQVARLLGVAESTLRSWHRRYGIGPRAARPGGYRRYTEDDVELLRRMHELVRNGMLPSDAARAVGATSPSPPDQLLPELLAATHDLDSGRCLGLLERGLAERGVVEFWERVCRPALAEIDATQRSERPGEDERVDREHVLSWAIAAALHRFPPGGGRTRPSVLLACVDGEHHTLPLEALAAALGERGVAVRMLGAAVPVDSLAHAVRVAGPDAVLLWAHRAQTAQPPALAVLRRLGTRPVAAGPGWSGRDLDGVEHVGSLSDALAVLG</sequence>
<dbReference type="PANTHER" id="PTHR30204:SF97">
    <property type="entry name" value="MERR FAMILY REGULATORY PROTEIN"/>
    <property type="match status" value="1"/>
</dbReference>
<name>A0A1Q8CUY9_9PSEU</name>
<evidence type="ECO:0000259" key="3">
    <source>
        <dbReference type="PROSITE" id="PS51332"/>
    </source>
</evidence>
<dbReference type="GO" id="GO:0046872">
    <property type="term" value="F:metal ion binding"/>
    <property type="evidence" value="ECO:0007669"/>
    <property type="project" value="InterPro"/>
</dbReference>
<dbReference type="SMART" id="SM00422">
    <property type="entry name" value="HTH_MERR"/>
    <property type="match status" value="1"/>
</dbReference>
<evidence type="ECO:0008006" key="6">
    <source>
        <dbReference type="Google" id="ProtNLM"/>
    </source>
</evidence>
<dbReference type="Proteomes" id="UP000185596">
    <property type="component" value="Unassembled WGS sequence"/>
</dbReference>
<feature type="domain" description="B12-binding" evidence="3">
    <location>
        <begin position="174"/>
        <end position="283"/>
    </location>
</feature>
<evidence type="ECO:0000259" key="2">
    <source>
        <dbReference type="PROSITE" id="PS50937"/>
    </source>
</evidence>
<dbReference type="PANTHER" id="PTHR30204">
    <property type="entry name" value="REDOX-CYCLING DRUG-SENSING TRANSCRIPTIONAL ACTIVATOR SOXR"/>
    <property type="match status" value="1"/>
</dbReference>
<comment type="caution">
    <text evidence="4">The sequence shown here is derived from an EMBL/GenBank/DDBJ whole genome shotgun (WGS) entry which is preliminary data.</text>
</comment>
<protein>
    <recommendedName>
        <fullName evidence="6">MerR family transcriptional regulator</fullName>
    </recommendedName>
</protein>
<feature type="domain" description="HTH merR-type" evidence="2">
    <location>
        <begin position="16"/>
        <end position="81"/>
    </location>
</feature>
<dbReference type="Pfam" id="PF13411">
    <property type="entry name" value="MerR_1"/>
    <property type="match status" value="1"/>
</dbReference>
<dbReference type="Pfam" id="PF02310">
    <property type="entry name" value="B12-binding"/>
    <property type="match status" value="1"/>
</dbReference>
<keyword evidence="1" id="KW-0238">DNA-binding</keyword>
<dbReference type="InterPro" id="IPR006158">
    <property type="entry name" value="Cobalamin-bd"/>
</dbReference>
<evidence type="ECO:0000256" key="1">
    <source>
        <dbReference type="ARBA" id="ARBA00023125"/>
    </source>
</evidence>
<dbReference type="SUPFAM" id="SSF46955">
    <property type="entry name" value="Putative DNA-binding domain"/>
    <property type="match status" value="1"/>
</dbReference>
<dbReference type="Gene3D" id="1.10.1660.10">
    <property type="match status" value="1"/>
</dbReference>
<dbReference type="GO" id="GO:0003677">
    <property type="term" value="F:DNA binding"/>
    <property type="evidence" value="ECO:0007669"/>
    <property type="project" value="UniProtKB-KW"/>
</dbReference>
<dbReference type="InterPro" id="IPR009061">
    <property type="entry name" value="DNA-bd_dom_put_sf"/>
</dbReference>
<dbReference type="AlphaFoldDB" id="A0A1Q8CUY9"/>
<dbReference type="EMBL" id="MSIE01000011">
    <property type="protein sequence ID" value="OLF18173.1"/>
    <property type="molecule type" value="Genomic_DNA"/>
</dbReference>
<dbReference type="InterPro" id="IPR000551">
    <property type="entry name" value="MerR-type_HTH_dom"/>
</dbReference>